<dbReference type="InParanoid" id="M1DX43"/>
<dbReference type="EnsemblPlants" id="PGSC0003DMT400095823">
    <property type="protein sequence ID" value="PGSC0003DMT400095823"/>
    <property type="gene ID" value="PGSC0003DMG400045394"/>
</dbReference>
<feature type="compositionally biased region" description="Basic and acidic residues" evidence="2">
    <location>
        <begin position="112"/>
        <end position="136"/>
    </location>
</feature>
<dbReference type="PaxDb" id="4113-PGSC0003DMT400095823"/>
<keyword evidence="4" id="KW-1185">Reference proteome</keyword>
<keyword evidence="1" id="KW-0175">Coiled coil</keyword>
<sequence>MQLVAESIDDKSQKLFNIKDQLASLTEQARKMQYEINQLSNDQAESMSELLLICKHLDTCPKRNTIPKGNINPNKVAGDVPLAPSAKNNSSVSLDMLKSESKYKVKSQTIQKEAHSSKEEKGTSSTKVDKIISGKP</sequence>
<evidence type="ECO:0000256" key="2">
    <source>
        <dbReference type="SAM" id="MobiDB-lite"/>
    </source>
</evidence>
<reference evidence="3" key="2">
    <citation type="submission" date="2015-06" db="UniProtKB">
        <authorList>
            <consortium name="EnsemblPlants"/>
        </authorList>
    </citation>
    <scope>IDENTIFICATION</scope>
    <source>
        <strain evidence="3">DM1-3 516 R44</strain>
    </source>
</reference>
<accession>M1DX43</accession>
<feature type="coiled-coil region" evidence="1">
    <location>
        <begin position="8"/>
        <end position="42"/>
    </location>
</feature>
<dbReference type="HOGENOM" id="CLU_116494_1_0_1"/>
<dbReference type="Gramene" id="PGSC0003DMT400095823">
    <property type="protein sequence ID" value="PGSC0003DMT400095823"/>
    <property type="gene ID" value="PGSC0003DMG400045394"/>
</dbReference>
<proteinExistence type="predicted"/>
<reference evidence="4" key="1">
    <citation type="journal article" date="2011" name="Nature">
        <title>Genome sequence and analysis of the tuber crop potato.</title>
        <authorList>
            <consortium name="The Potato Genome Sequencing Consortium"/>
        </authorList>
    </citation>
    <scope>NUCLEOTIDE SEQUENCE [LARGE SCALE GENOMIC DNA]</scope>
    <source>
        <strain evidence="4">cv. DM1-3 516 R44</strain>
    </source>
</reference>
<evidence type="ECO:0000313" key="4">
    <source>
        <dbReference type="Proteomes" id="UP000011115"/>
    </source>
</evidence>
<evidence type="ECO:0000313" key="3">
    <source>
        <dbReference type="EnsemblPlants" id="PGSC0003DMT400095823"/>
    </source>
</evidence>
<organism evidence="3 4">
    <name type="scientific">Solanum tuberosum</name>
    <name type="common">Potato</name>
    <dbReference type="NCBI Taxonomy" id="4113"/>
    <lineage>
        <taxon>Eukaryota</taxon>
        <taxon>Viridiplantae</taxon>
        <taxon>Streptophyta</taxon>
        <taxon>Embryophyta</taxon>
        <taxon>Tracheophyta</taxon>
        <taxon>Spermatophyta</taxon>
        <taxon>Magnoliopsida</taxon>
        <taxon>eudicotyledons</taxon>
        <taxon>Gunneridae</taxon>
        <taxon>Pentapetalae</taxon>
        <taxon>asterids</taxon>
        <taxon>lamiids</taxon>
        <taxon>Solanales</taxon>
        <taxon>Solanaceae</taxon>
        <taxon>Solanoideae</taxon>
        <taxon>Solaneae</taxon>
        <taxon>Solanum</taxon>
    </lineage>
</organism>
<dbReference type="Proteomes" id="UP000011115">
    <property type="component" value="Unassembled WGS sequence"/>
</dbReference>
<feature type="region of interest" description="Disordered" evidence="2">
    <location>
        <begin position="64"/>
        <end position="136"/>
    </location>
</feature>
<dbReference type="AlphaFoldDB" id="M1DX43"/>
<name>M1DX43_SOLTU</name>
<protein>
    <submittedName>
        <fullName evidence="3">Uncharacterized protein</fullName>
    </submittedName>
</protein>
<evidence type="ECO:0000256" key="1">
    <source>
        <dbReference type="SAM" id="Coils"/>
    </source>
</evidence>